<evidence type="ECO:0000256" key="1">
    <source>
        <dbReference type="ARBA" id="ARBA00004651"/>
    </source>
</evidence>
<dbReference type="GO" id="GO:0005886">
    <property type="term" value="C:plasma membrane"/>
    <property type="evidence" value="ECO:0007669"/>
    <property type="project" value="UniProtKB-SubCell"/>
</dbReference>
<dbReference type="PANTHER" id="PTHR30354">
    <property type="entry name" value="GNT FAMILY GLUCONATE TRANSPORTER"/>
    <property type="match status" value="1"/>
</dbReference>
<dbReference type="Pfam" id="PF02447">
    <property type="entry name" value="GntP_permease"/>
    <property type="match status" value="1"/>
</dbReference>
<keyword evidence="2" id="KW-0813">Transport</keyword>
<feature type="transmembrane region" description="Helical" evidence="9">
    <location>
        <begin position="204"/>
        <end position="224"/>
    </location>
</feature>
<accession>N0E2R1</accession>
<keyword evidence="11" id="KW-1185">Reference proteome</keyword>
<dbReference type="PIRSF" id="PIRSF002746">
    <property type="entry name" value="Gluconate_transporter"/>
    <property type="match status" value="1"/>
</dbReference>
<reference evidence="10 11" key="1">
    <citation type="journal article" date="2013" name="ISME J.">
        <title>A metabolic model for members of the genus Tetrasphaera involved in enhanced biological phosphorus removal.</title>
        <authorList>
            <person name="Kristiansen R."/>
            <person name="Nguyen H.T.T."/>
            <person name="Saunders A.M."/>
            <person name="Nielsen J.L."/>
            <person name="Wimmer R."/>
            <person name="Le V.Q."/>
            <person name="McIlroy S.J."/>
            <person name="Petrovski S."/>
            <person name="Seviour R.J."/>
            <person name="Calteau A."/>
            <person name="Nielsen K.L."/>
            <person name="Nielsen P.H."/>
        </authorList>
    </citation>
    <scope>NUCLEOTIDE SEQUENCE [LARGE SCALE GENOMIC DNA]</scope>
    <source>
        <strain evidence="10 11">Lp2</strain>
    </source>
</reference>
<feature type="region of interest" description="Disordered" evidence="8">
    <location>
        <begin position="238"/>
        <end position="263"/>
    </location>
</feature>
<keyword evidence="3" id="KW-1003">Cell membrane</keyword>
<dbReference type="Proteomes" id="UP000013167">
    <property type="component" value="Unassembled WGS sequence"/>
</dbReference>
<sequence length="488" mass="50055">MSLTATLTSAWSVALPFADAQPKLTDAGNTQLLLAALAGIAAVVLLISWAKFHPFLALIIGAAVMGGVAGVQPADIVTSFTKGLGSTTGSVGLLIALGAMIGKLLQDSGGSETIVDRLIGGVSPRRLPWMMALIAFILGIPLFFEVGVVLLVPVVILVARKLDLSLMKVGIPALAGLSILHGFVPPHPGPLLAIDIVKADLSTVLLYGLVISVPTLIVSGPLLARFVDQWVPVHASGAPGGSDAGPTHTQTHSQPQTSASEAPRLTKRPGFVPAVLSITLPVILMLLRAIGELTLDEENGVRKFLEFLGTPAVALLLGVLVSMFFLGFRTGMNRSQVEKSVGSALPGIAGILLIVAAGGGFKQMLVDAGVGAVIGDLAKGSGLSPLILGWLIAVGIRLATGSATVATITAAGIVSPLAAGLDKPTLALLVLAVGAGSLFFSHVNDAGFWLVKEYFGLTIGQTIKSWSVMETVISVAGLIFVLLFSLVV</sequence>
<evidence type="ECO:0000313" key="10">
    <source>
        <dbReference type="EMBL" id="CCH70025.1"/>
    </source>
</evidence>
<dbReference type="NCBIfam" id="TIGR00791">
    <property type="entry name" value="gntP"/>
    <property type="match status" value="1"/>
</dbReference>
<dbReference type="HOGENOM" id="CLU_027949_0_0_11"/>
<dbReference type="STRING" id="1193181.BN10_480024"/>
<keyword evidence="4 9" id="KW-0812">Transmembrane</keyword>
<comment type="subcellular location">
    <subcellularLocation>
        <location evidence="1">Cell membrane</location>
        <topology evidence="1">Multi-pass membrane protein</topology>
    </subcellularLocation>
</comment>
<evidence type="ECO:0000313" key="11">
    <source>
        <dbReference type="Proteomes" id="UP000013167"/>
    </source>
</evidence>
<protein>
    <submittedName>
        <fullName evidence="10">L-idonate and D-gluconate transporter</fullName>
    </submittedName>
</protein>
<proteinExistence type="inferred from homology"/>
<dbReference type="eggNOG" id="COG2610">
    <property type="taxonomic scope" value="Bacteria"/>
</dbReference>
<dbReference type="AlphaFoldDB" id="N0E2R1"/>
<evidence type="ECO:0000256" key="8">
    <source>
        <dbReference type="SAM" id="MobiDB-lite"/>
    </source>
</evidence>
<dbReference type="OrthoDB" id="4325159at2"/>
<feature type="transmembrane region" description="Helical" evidence="9">
    <location>
        <begin position="30"/>
        <end position="48"/>
    </location>
</feature>
<keyword evidence="6 9" id="KW-0472">Membrane</keyword>
<dbReference type="RefSeq" id="WP_010849901.1">
    <property type="nucleotide sequence ID" value="NZ_HF570956.1"/>
</dbReference>
<comment type="similarity">
    <text evidence="7">Belongs to the GntP permease family.</text>
</comment>
<keyword evidence="5 9" id="KW-1133">Transmembrane helix</keyword>
<dbReference type="EMBL" id="CAIZ01000117">
    <property type="protein sequence ID" value="CCH70025.1"/>
    <property type="molecule type" value="Genomic_DNA"/>
</dbReference>
<organism evidence="10 11">
    <name type="scientific">Phycicoccus elongatus Lp2</name>
    <dbReference type="NCBI Taxonomy" id="1193181"/>
    <lineage>
        <taxon>Bacteria</taxon>
        <taxon>Bacillati</taxon>
        <taxon>Actinomycetota</taxon>
        <taxon>Actinomycetes</taxon>
        <taxon>Micrococcales</taxon>
        <taxon>Intrasporangiaceae</taxon>
        <taxon>Phycicoccus</taxon>
    </lineage>
</organism>
<feature type="transmembrane region" description="Helical" evidence="9">
    <location>
        <begin position="270"/>
        <end position="290"/>
    </location>
</feature>
<name>N0E2R1_9MICO</name>
<feature type="transmembrane region" description="Helical" evidence="9">
    <location>
        <begin position="463"/>
        <end position="487"/>
    </location>
</feature>
<dbReference type="PANTHER" id="PTHR30354:SF22">
    <property type="entry name" value="HIGH-AFFINITY GLUCONATE TRANSPORTER"/>
    <property type="match status" value="1"/>
</dbReference>
<comment type="caution">
    <text evidence="10">The sequence shown here is derived from an EMBL/GenBank/DDBJ whole genome shotgun (WGS) entry which is preliminary data.</text>
</comment>
<feature type="transmembrane region" description="Helical" evidence="9">
    <location>
        <begin position="387"/>
        <end position="414"/>
    </location>
</feature>
<feature type="compositionally biased region" description="Low complexity" evidence="8">
    <location>
        <begin position="244"/>
        <end position="258"/>
    </location>
</feature>
<evidence type="ECO:0000256" key="4">
    <source>
        <dbReference type="ARBA" id="ARBA00022692"/>
    </source>
</evidence>
<evidence type="ECO:0000256" key="3">
    <source>
        <dbReference type="ARBA" id="ARBA00022475"/>
    </source>
</evidence>
<feature type="transmembrane region" description="Helical" evidence="9">
    <location>
        <begin position="55"/>
        <end position="74"/>
    </location>
</feature>
<feature type="transmembrane region" description="Helical" evidence="9">
    <location>
        <begin position="129"/>
        <end position="159"/>
    </location>
</feature>
<feature type="transmembrane region" description="Helical" evidence="9">
    <location>
        <begin position="166"/>
        <end position="184"/>
    </location>
</feature>
<dbReference type="InterPro" id="IPR003474">
    <property type="entry name" value="Glcn_transporter"/>
</dbReference>
<feature type="transmembrane region" description="Helical" evidence="9">
    <location>
        <begin position="426"/>
        <end position="443"/>
    </location>
</feature>
<evidence type="ECO:0000256" key="9">
    <source>
        <dbReference type="SAM" id="Phobius"/>
    </source>
</evidence>
<feature type="transmembrane region" description="Helical" evidence="9">
    <location>
        <begin position="310"/>
        <end position="328"/>
    </location>
</feature>
<gene>
    <name evidence="10" type="primary">idnT</name>
    <name evidence="10" type="ORF">BN10_480024</name>
</gene>
<feature type="transmembrane region" description="Helical" evidence="9">
    <location>
        <begin position="340"/>
        <end position="361"/>
    </location>
</feature>
<evidence type="ECO:0000256" key="5">
    <source>
        <dbReference type="ARBA" id="ARBA00022989"/>
    </source>
</evidence>
<dbReference type="GO" id="GO:0015128">
    <property type="term" value="F:gluconate transmembrane transporter activity"/>
    <property type="evidence" value="ECO:0007669"/>
    <property type="project" value="InterPro"/>
</dbReference>
<evidence type="ECO:0000256" key="2">
    <source>
        <dbReference type="ARBA" id="ARBA00022448"/>
    </source>
</evidence>
<evidence type="ECO:0000256" key="6">
    <source>
        <dbReference type="ARBA" id="ARBA00023136"/>
    </source>
</evidence>
<evidence type="ECO:0000256" key="7">
    <source>
        <dbReference type="ARBA" id="ARBA00049663"/>
    </source>
</evidence>